<evidence type="ECO:0000256" key="1">
    <source>
        <dbReference type="SAM" id="MobiDB-lite"/>
    </source>
</evidence>
<sequence>MVDGSGLENQHVRKGIVGSNPTLSVLRRTPYG</sequence>
<feature type="region of interest" description="Disordered" evidence="1">
    <location>
        <begin position="1"/>
        <end position="32"/>
    </location>
</feature>
<organism evidence="2 3">
    <name type="scientific">Prochlorococcus marinus (strain MIT 9313)</name>
    <dbReference type="NCBI Taxonomy" id="74547"/>
    <lineage>
        <taxon>Bacteria</taxon>
        <taxon>Bacillati</taxon>
        <taxon>Cyanobacteriota</taxon>
        <taxon>Cyanophyceae</taxon>
        <taxon>Synechococcales</taxon>
        <taxon>Prochlorococcaceae</taxon>
        <taxon>Prochlorococcus</taxon>
    </lineage>
</organism>
<dbReference type="HOGENOM" id="CLU_3390843_0_0_3"/>
<dbReference type="KEGG" id="pmt:PMT_2430"/>
<dbReference type="Proteomes" id="UP000001423">
    <property type="component" value="Chromosome"/>
</dbReference>
<dbReference type="EMBL" id="BX548175">
    <property type="protein sequence ID" value="CAX31948.1"/>
    <property type="molecule type" value="Genomic_DNA"/>
</dbReference>
<accession>B9ERP3</accession>
<dbReference type="AlphaFoldDB" id="B9ERP3"/>
<name>B9ERP3_PROMM</name>
<protein>
    <submittedName>
        <fullName evidence="2">Uncharacterized protein</fullName>
    </submittedName>
</protein>
<reference evidence="2 3" key="1">
    <citation type="journal article" date="2003" name="Nature">
        <title>Genome divergence in two Prochlorococcus ecotypes reflects oceanic niche differentiation.</title>
        <authorList>
            <person name="Rocap G."/>
            <person name="Larimer F.W."/>
            <person name="Lamerdin J.E."/>
            <person name="Malfatti S."/>
            <person name="Chain P."/>
            <person name="Ahlgren N.A."/>
            <person name="Arellano A."/>
            <person name="Coleman M."/>
            <person name="Hauser L."/>
            <person name="Hess W.R."/>
            <person name="Johnson Z.I."/>
            <person name="Land M.L."/>
            <person name="Lindell D."/>
            <person name="Post A.F."/>
            <person name="Regala W."/>
            <person name="Shah M."/>
            <person name="Shaw S.L."/>
            <person name="Steglich C."/>
            <person name="Sullivan M.B."/>
            <person name="Ting C.S."/>
            <person name="Tolonen A."/>
            <person name="Webb E.A."/>
            <person name="Zinser E.R."/>
            <person name="Chisholm S.W."/>
        </authorList>
    </citation>
    <scope>NUCLEOTIDE SEQUENCE [LARGE SCALE GENOMIC DNA]</scope>
    <source>
        <strain evidence="3">MIT 9313</strain>
    </source>
</reference>
<proteinExistence type="predicted"/>
<gene>
    <name evidence="2" type="ordered locus">PMT_2430</name>
</gene>
<keyword evidence="3" id="KW-1185">Reference proteome</keyword>
<evidence type="ECO:0000313" key="2">
    <source>
        <dbReference type="EMBL" id="CAX31948.1"/>
    </source>
</evidence>
<evidence type="ECO:0000313" key="3">
    <source>
        <dbReference type="Proteomes" id="UP000001423"/>
    </source>
</evidence>